<feature type="compositionally biased region" description="Polar residues" evidence="1">
    <location>
        <begin position="152"/>
        <end position="162"/>
    </location>
</feature>
<accession>A0A6B0R248</accession>
<evidence type="ECO:0000256" key="1">
    <source>
        <dbReference type="SAM" id="MobiDB-lite"/>
    </source>
</evidence>
<dbReference type="EMBL" id="VBQZ03000017">
    <property type="protein sequence ID" value="MXQ83640.1"/>
    <property type="molecule type" value="Genomic_DNA"/>
</dbReference>
<protein>
    <submittedName>
        <fullName evidence="2">Uncharacterized protein</fullName>
    </submittedName>
</protein>
<feature type="compositionally biased region" description="Polar residues" evidence="1">
    <location>
        <begin position="121"/>
        <end position="136"/>
    </location>
</feature>
<evidence type="ECO:0000313" key="3">
    <source>
        <dbReference type="Proteomes" id="UP000322234"/>
    </source>
</evidence>
<sequence>MAGRLLLSFQDAVSRELSASSIHALESFHDGERQDCSRSVGVVDIPAMCCALTQEETLAGIAVLSVGLWLRFDSQTKSIFEQENNDSSFYTGNKFAVQPHKPIIEVKIKCSESRMEPEGPTPSQQKKSKLNSSWRPETQAPPTPEVPVGAQENESQHLSSQDAKLLSGTFGTFLCKHEDAKTQENGNLTLGFN</sequence>
<proteinExistence type="predicted"/>
<name>A0A6B0R248_9CETA</name>
<evidence type="ECO:0000313" key="2">
    <source>
        <dbReference type="EMBL" id="MXQ83640.1"/>
    </source>
</evidence>
<feature type="region of interest" description="Disordered" evidence="1">
    <location>
        <begin position="112"/>
        <end position="162"/>
    </location>
</feature>
<dbReference type="Proteomes" id="UP000322234">
    <property type="component" value="Unassembled WGS sequence"/>
</dbReference>
<keyword evidence="3" id="KW-1185">Reference proteome</keyword>
<comment type="caution">
    <text evidence="2">The sequence shown here is derived from an EMBL/GenBank/DDBJ whole genome shotgun (WGS) entry which is preliminary data.</text>
</comment>
<dbReference type="AlphaFoldDB" id="A0A6B0R248"/>
<organism evidence="2 3">
    <name type="scientific">Bos mutus</name>
    <name type="common">wild yak</name>
    <dbReference type="NCBI Taxonomy" id="72004"/>
    <lineage>
        <taxon>Eukaryota</taxon>
        <taxon>Metazoa</taxon>
        <taxon>Chordata</taxon>
        <taxon>Craniata</taxon>
        <taxon>Vertebrata</taxon>
        <taxon>Euteleostomi</taxon>
        <taxon>Mammalia</taxon>
        <taxon>Eutheria</taxon>
        <taxon>Laurasiatheria</taxon>
        <taxon>Artiodactyla</taxon>
        <taxon>Ruminantia</taxon>
        <taxon>Pecora</taxon>
        <taxon>Bovidae</taxon>
        <taxon>Bovinae</taxon>
        <taxon>Bos</taxon>
    </lineage>
</organism>
<gene>
    <name evidence="2" type="ORF">E5288_WYG014748</name>
</gene>
<reference evidence="2" key="1">
    <citation type="submission" date="2019-10" db="EMBL/GenBank/DDBJ databases">
        <title>The sequence and de novo assembly of the wild yak genome.</title>
        <authorList>
            <person name="Liu Y."/>
        </authorList>
    </citation>
    <scope>NUCLEOTIDE SEQUENCE [LARGE SCALE GENOMIC DNA]</scope>
    <source>
        <strain evidence="2">WY2019</strain>
    </source>
</reference>